<dbReference type="EMBL" id="CP021995">
    <property type="protein sequence ID" value="ASD25636.1"/>
    <property type="molecule type" value="Genomic_DNA"/>
</dbReference>
<dbReference type="KEGG" id="bdm:EQG53_13900"/>
<evidence type="ECO:0000313" key="9">
    <source>
        <dbReference type="Proteomes" id="UP000596117"/>
    </source>
</evidence>
<proteinExistence type="predicted"/>
<dbReference type="Proteomes" id="UP000287388">
    <property type="component" value="Chromosome"/>
</dbReference>
<name>A0A246KMK4_BREDI</name>
<reference evidence="5 7" key="3">
    <citation type="submission" date="2018-06" db="EMBL/GenBank/DDBJ databases">
        <authorList>
            <consortium name="Pathogen Informatics"/>
            <person name="Doyle S."/>
        </authorList>
    </citation>
    <scope>NUCLEOTIDE SEQUENCE [LARGE SCALE GENOMIC DNA]</scope>
    <source>
        <strain evidence="5 7">NCTC11165</strain>
    </source>
</reference>
<dbReference type="Proteomes" id="UP000197024">
    <property type="component" value="Chromosome"/>
</dbReference>
<reference evidence="2 6" key="2">
    <citation type="submission" date="2017-06" db="EMBL/GenBank/DDBJ databases">
        <authorList>
            <person name="Kim H.J."/>
            <person name="Triplett B.A."/>
        </authorList>
    </citation>
    <scope>NUCLEOTIDE SEQUENCE [LARGE SCALE GENOMIC DNA]</scope>
    <source>
        <strain evidence="2 6">BZC3</strain>
    </source>
</reference>
<accession>A0A246KMK4</accession>
<evidence type="ECO:0000313" key="6">
    <source>
        <dbReference type="Proteomes" id="UP000197024"/>
    </source>
</evidence>
<keyword evidence="1" id="KW-0472">Membrane</keyword>
<keyword evidence="1" id="KW-0812">Transmembrane</keyword>
<sequence length="65" mass="6279">MAENSSGGGNAGLAFIVGGLVVVVAVLAWFLLGRGGASDTKNVDVEVKLPEVSAPAAPSGPEAAS</sequence>
<evidence type="ECO:0000313" key="8">
    <source>
        <dbReference type="Proteomes" id="UP000287388"/>
    </source>
</evidence>
<evidence type="ECO:0000256" key="1">
    <source>
        <dbReference type="SAM" id="Phobius"/>
    </source>
</evidence>
<evidence type="ECO:0000313" key="5">
    <source>
        <dbReference type="EMBL" id="SPU47033.1"/>
    </source>
</evidence>
<reference evidence="2 6" key="1">
    <citation type="submission" date="2017-06" db="EMBL/GenBank/DDBJ databases">
        <title>Biodegradation of gentamicin by bacterial consortia AMQD4 in synthetic medium and raw gentamicin sewage.</title>
        <authorList>
            <person name="Chang H."/>
            <person name="Feng Y."/>
            <person name="Li Z."/>
            <person name="Xue J."/>
            <person name="Cheng D."/>
        </authorList>
    </citation>
    <scope>NUCLEOTIDE SEQUENCE [LARGE SCALE GENOMIC DNA]</scope>
    <source>
        <strain evidence="2 6">BZC3</strain>
    </source>
</reference>
<feature type="transmembrane region" description="Helical" evidence="1">
    <location>
        <begin position="12"/>
        <end position="32"/>
    </location>
</feature>
<keyword evidence="1" id="KW-1133">Transmembrane helix</keyword>
<evidence type="ECO:0000313" key="4">
    <source>
        <dbReference type="EMBL" id="QQB90438.1"/>
    </source>
</evidence>
<dbReference type="AlphaFoldDB" id="A0A246KMK4"/>
<reference evidence="4 9" key="5">
    <citation type="submission" date="2020-12" db="EMBL/GenBank/DDBJ databases">
        <title>FDA dAtabase for Regulatory Grade micrObial Sequences (FDA-ARGOS): Supporting development and validation of Infectious Disease Dx tests.</title>
        <authorList>
            <person name="Kerrigan L."/>
            <person name="Long C."/>
            <person name="Tallon L."/>
            <person name="Sadzewicz L."/>
            <person name="Zhao X."/>
            <person name="Boylan J."/>
            <person name="Ott S."/>
            <person name="Bowen H."/>
            <person name="Vavikolanu K."/>
            <person name="Mehta A."/>
            <person name="Aluvathingal J."/>
            <person name="Nadendla S."/>
            <person name="Yan Y."/>
            <person name="Sichtig H."/>
        </authorList>
    </citation>
    <scope>NUCLEOTIDE SEQUENCE [LARGE SCALE GENOMIC DNA]</scope>
    <source>
        <strain evidence="4 9">FDAARGOS_1026</strain>
    </source>
</reference>
<reference evidence="3 8" key="4">
    <citation type="submission" date="2019-01" db="EMBL/GenBank/DDBJ databases">
        <title>Brevundimonas diminuta Genome sequencing and assembly.</title>
        <authorList>
            <person name="Chen H."/>
        </authorList>
    </citation>
    <scope>NUCLEOTIDE SEQUENCE [LARGE SCALE GENOMIC DNA]</scope>
    <source>
        <strain evidence="3">ATCC</strain>
        <strain evidence="8">ATCC(B) 19146</strain>
    </source>
</reference>
<dbReference type="EMBL" id="CP035093">
    <property type="protein sequence ID" value="QAT15350.1"/>
    <property type="molecule type" value="Genomic_DNA"/>
</dbReference>
<evidence type="ECO:0000313" key="2">
    <source>
        <dbReference type="EMBL" id="ASD25636.1"/>
    </source>
</evidence>
<dbReference type="EMBL" id="CP066026">
    <property type="protein sequence ID" value="QQB90438.1"/>
    <property type="molecule type" value="Genomic_DNA"/>
</dbReference>
<dbReference type="GeneID" id="56576654"/>
<evidence type="ECO:0000313" key="7">
    <source>
        <dbReference type="Proteomes" id="UP000250358"/>
    </source>
</evidence>
<organism evidence="2 6">
    <name type="scientific">Brevundimonas diminuta</name>
    <name type="common">Pseudomonas diminuta</name>
    <dbReference type="NCBI Taxonomy" id="293"/>
    <lineage>
        <taxon>Bacteria</taxon>
        <taxon>Pseudomonadati</taxon>
        <taxon>Pseudomonadota</taxon>
        <taxon>Alphaproteobacteria</taxon>
        <taxon>Caulobacterales</taxon>
        <taxon>Caulobacteraceae</taxon>
        <taxon>Brevundimonas</taxon>
    </lineage>
</organism>
<protein>
    <submittedName>
        <fullName evidence="2">Uncharacterized protein</fullName>
    </submittedName>
</protein>
<dbReference type="Proteomes" id="UP000250358">
    <property type="component" value="Unassembled WGS sequence"/>
</dbReference>
<keyword evidence="9" id="KW-1185">Reference proteome</keyword>
<dbReference type="EMBL" id="UAQM01000051">
    <property type="protein sequence ID" value="SPU47033.1"/>
    <property type="molecule type" value="Genomic_DNA"/>
</dbReference>
<dbReference type="STRING" id="293.GCA_000988015_01276"/>
<dbReference type="RefSeq" id="WP_003165316.1">
    <property type="nucleotide sequence ID" value="NZ_BJNC01000004.1"/>
</dbReference>
<gene>
    <name evidence="2" type="ORF">CD943_01250</name>
    <name evidence="3" type="ORF">EQG53_13900</name>
    <name evidence="4" type="ORF">I6H83_08560</name>
    <name evidence="5" type="ORF">NCTC11165_03390</name>
</gene>
<dbReference type="Proteomes" id="UP000596117">
    <property type="component" value="Chromosome"/>
</dbReference>
<evidence type="ECO:0000313" key="3">
    <source>
        <dbReference type="EMBL" id="QAT15350.1"/>
    </source>
</evidence>